<reference evidence="1" key="1">
    <citation type="submission" date="2006-10" db="EMBL/GenBank/DDBJ databases">
        <authorList>
            <person name="Amadeo P."/>
            <person name="Zhao Q."/>
            <person name="Wortman J."/>
            <person name="Fraser-Liggett C."/>
            <person name="Carlton J."/>
        </authorList>
    </citation>
    <scope>NUCLEOTIDE SEQUENCE</scope>
    <source>
        <strain evidence="1">G3</strain>
    </source>
</reference>
<reference evidence="1" key="2">
    <citation type="journal article" date="2007" name="Science">
        <title>Draft genome sequence of the sexually transmitted pathogen Trichomonas vaginalis.</title>
        <authorList>
            <person name="Carlton J.M."/>
            <person name="Hirt R.P."/>
            <person name="Silva J.C."/>
            <person name="Delcher A.L."/>
            <person name="Schatz M."/>
            <person name="Zhao Q."/>
            <person name="Wortman J.R."/>
            <person name="Bidwell S.L."/>
            <person name="Alsmark U.C.M."/>
            <person name="Besteiro S."/>
            <person name="Sicheritz-Ponten T."/>
            <person name="Noel C.J."/>
            <person name="Dacks J.B."/>
            <person name="Foster P.G."/>
            <person name="Simillion C."/>
            <person name="Van de Peer Y."/>
            <person name="Miranda-Saavedra D."/>
            <person name="Barton G.J."/>
            <person name="Westrop G.D."/>
            <person name="Mueller S."/>
            <person name="Dessi D."/>
            <person name="Fiori P.L."/>
            <person name="Ren Q."/>
            <person name="Paulsen I."/>
            <person name="Zhang H."/>
            <person name="Bastida-Corcuera F.D."/>
            <person name="Simoes-Barbosa A."/>
            <person name="Brown M.T."/>
            <person name="Hayes R.D."/>
            <person name="Mukherjee M."/>
            <person name="Okumura C.Y."/>
            <person name="Schneider R."/>
            <person name="Smith A.J."/>
            <person name="Vanacova S."/>
            <person name="Villalvazo M."/>
            <person name="Haas B.J."/>
            <person name="Pertea M."/>
            <person name="Feldblyum T.V."/>
            <person name="Utterback T.R."/>
            <person name="Shu C.L."/>
            <person name="Osoegawa K."/>
            <person name="de Jong P.J."/>
            <person name="Hrdy I."/>
            <person name="Horvathova L."/>
            <person name="Zubacova Z."/>
            <person name="Dolezal P."/>
            <person name="Malik S.B."/>
            <person name="Logsdon J.M. Jr."/>
            <person name="Henze K."/>
            <person name="Gupta A."/>
            <person name="Wang C.C."/>
            <person name="Dunne R.L."/>
            <person name="Upcroft J.A."/>
            <person name="Upcroft P."/>
            <person name="White O."/>
            <person name="Salzberg S.L."/>
            <person name="Tang P."/>
            <person name="Chiu C.-H."/>
            <person name="Lee Y.-S."/>
            <person name="Embley T.M."/>
            <person name="Coombs G.H."/>
            <person name="Mottram J.C."/>
            <person name="Tachezy J."/>
            <person name="Fraser-Liggett C.M."/>
            <person name="Johnson P.J."/>
        </authorList>
    </citation>
    <scope>NUCLEOTIDE SEQUENCE [LARGE SCALE GENOMIC DNA]</scope>
    <source>
        <strain evidence="1">G3</strain>
    </source>
</reference>
<organism evidence="1 2">
    <name type="scientific">Trichomonas vaginalis (strain ATCC PRA-98 / G3)</name>
    <dbReference type="NCBI Taxonomy" id="412133"/>
    <lineage>
        <taxon>Eukaryota</taxon>
        <taxon>Metamonada</taxon>
        <taxon>Parabasalia</taxon>
        <taxon>Trichomonadida</taxon>
        <taxon>Trichomonadidae</taxon>
        <taxon>Trichomonas</taxon>
    </lineage>
</organism>
<dbReference type="AlphaFoldDB" id="A2ERZ4"/>
<dbReference type="InterPro" id="IPR036770">
    <property type="entry name" value="Ankyrin_rpt-contain_sf"/>
</dbReference>
<dbReference type="VEuPathDB" id="TrichDB:TVAGG3_0486800"/>
<name>A2ERZ4_TRIV3</name>
<dbReference type="KEGG" id="tva:4762452"/>
<evidence type="ECO:0000313" key="1">
    <source>
        <dbReference type="EMBL" id="EAY04589.1"/>
    </source>
</evidence>
<proteinExistence type="predicted"/>
<dbReference type="InterPro" id="IPR002110">
    <property type="entry name" value="Ankyrin_rpt"/>
</dbReference>
<dbReference type="SMART" id="SM00248">
    <property type="entry name" value="ANK"/>
    <property type="match status" value="2"/>
</dbReference>
<protein>
    <recommendedName>
        <fullName evidence="3">DUF3447 domain-containing protein</fullName>
    </recommendedName>
</protein>
<dbReference type="VEuPathDB" id="TrichDB:TVAG_233250"/>
<keyword evidence="2" id="KW-1185">Reference proteome</keyword>
<dbReference type="RefSeq" id="XP_001316812.1">
    <property type="nucleotide sequence ID" value="XM_001316777.1"/>
</dbReference>
<dbReference type="SUPFAM" id="SSF48403">
    <property type="entry name" value="Ankyrin repeat"/>
    <property type="match status" value="1"/>
</dbReference>
<dbReference type="Proteomes" id="UP000001542">
    <property type="component" value="Unassembled WGS sequence"/>
</dbReference>
<dbReference type="EMBL" id="DS113471">
    <property type="protein sequence ID" value="EAY04589.1"/>
    <property type="molecule type" value="Genomic_DNA"/>
</dbReference>
<accession>A2ERZ4</accession>
<dbReference type="SMR" id="A2ERZ4"/>
<evidence type="ECO:0000313" key="2">
    <source>
        <dbReference type="Proteomes" id="UP000001542"/>
    </source>
</evidence>
<dbReference type="PANTHER" id="PTHR24159">
    <property type="match status" value="1"/>
</dbReference>
<evidence type="ECO:0008006" key="3">
    <source>
        <dbReference type="Google" id="ProtNLM"/>
    </source>
</evidence>
<gene>
    <name evidence="1" type="ORF">TVAG_233250</name>
</gene>
<dbReference type="Gene3D" id="1.25.40.20">
    <property type="entry name" value="Ankyrin repeat-containing domain"/>
    <property type="match status" value="1"/>
</dbReference>
<dbReference type="InParanoid" id="A2ERZ4"/>
<dbReference type="PANTHER" id="PTHR24159:SF5">
    <property type="entry name" value="ANK_REP_REGION DOMAIN-CONTAINING PROTEIN"/>
    <property type="match status" value="1"/>
</dbReference>
<sequence length="250" mass="28776">MIWEVNSNNILEFSSQIIVLIKTGKISIKMILYLIDSFSKIRNKDIVLFADLYHKILDAFSCVIKPENDKLATLLFHKGFTFNNFTPYYEVDNILNIFSDDSPLHFIAWDKVDELKSKFPNLEIDETINFRFTPLDCACNFGSELCFNYLKNKGAQYSKDSAKLAIKGRNKNIFMQMIEDGQSFDNIINTALDYRNYEVAEYLKTKLGQKPDSLAESLHFGNYDIASYLISNGADINNIYILFLSISIII</sequence>